<gene>
    <name evidence="2" type="primary">ylbJ</name>
    <name evidence="2" type="ORF">H0267_02285</name>
</gene>
<evidence type="ECO:0000313" key="2">
    <source>
        <dbReference type="EMBL" id="MBH0229031.1"/>
    </source>
</evidence>
<feature type="transmembrane region" description="Helical" evidence="1">
    <location>
        <begin position="386"/>
        <end position="404"/>
    </location>
</feature>
<dbReference type="AlphaFoldDB" id="A0A931HTQ6"/>
<feature type="transmembrane region" description="Helical" evidence="1">
    <location>
        <begin position="135"/>
        <end position="156"/>
    </location>
</feature>
<dbReference type="EMBL" id="JADZSC010000001">
    <property type="protein sequence ID" value="MBH0229031.1"/>
    <property type="molecule type" value="Genomic_DNA"/>
</dbReference>
<feature type="transmembrane region" description="Helical" evidence="1">
    <location>
        <begin position="22"/>
        <end position="39"/>
    </location>
</feature>
<feature type="transmembrane region" description="Helical" evidence="1">
    <location>
        <begin position="226"/>
        <end position="247"/>
    </location>
</feature>
<feature type="transmembrane region" description="Helical" evidence="1">
    <location>
        <begin position="162"/>
        <end position="183"/>
    </location>
</feature>
<proteinExistence type="predicted"/>
<feature type="transmembrane region" description="Helical" evidence="1">
    <location>
        <begin position="336"/>
        <end position="356"/>
    </location>
</feature>
<keyword evidence="3" id="KW-1185">Reference proteome</keyword>
<feature type="transmembrane region" description="Helical" evidence="1">
    <location>
        <begin position="302"/>
        <end position="324"/>
    </location>
</feature>
<protein>
    <submittedName>
        <fullName evidence="2">Sporulation integral membrane protein YlbJ</fullName>
    </submittedName>
</protein>
<organism evidence="2 3">
    <name type="scientific">Halobacillus yeomjeoni</name>
    <dbReference type="NCBI Taxonomy" id="311194"/>
    <lineage>
        <taxon>Bacteria</taxon>
        <taxon>Bacillati</taxon>
        <taxon>Bacillota</taxon>
        <taxon>Bacilli</taxon>
        <taxon>Bacillales</taxon>
        <taxon>Bacillaceae</taxon>
        <taxon>Halobacillus</taxon>
    </lineage>
</organism>
<keyword evidence="1" id="KW-0812">Transmembrane</keyword>
<dbReference type="InterPro" id="IPR014226">
    <property type="entry name" value="Spore_IM_YlbJ"/>
</dbReference>
<accession>A0A931HTQ6</accession>
<feature type="transmembrane region" description="Helical" evidence="1">
    <location>
        <begin position="51"/>
        <end position="75"/>
    </location>
</feature>
<feature type="transmembrane region" description="Helical" evidence="1">
    <location>
        <begin position="95"/>
        <end position="114"/>
    </location>
</feature>
<dbReference type="Proteomes" id="UP000614490">
    <property type="component" value="Unassembled WGS sequence"/>
</dbReference>
<dbReference type="NCBIfam" id="TIGR02871">
    <property type="entry name" value="spore_ylbJ"/>
    <property type="match status" value="1"/>
</dbReference>
<evidence type="ECO:0000313" key="3">
    <source>
        <dbReference type="Proteomes" id="UP000614490"/>
    </source>
</evidence>
<evidence type="ECO:0000256" key="1">
    <source>
        <dbReference type="SAM" id="Phobius"/>
    </source>
</evidence>
<keyword evidence="1" id="KW-0472">Membrane</keyword>
<name>A0A931HTQ6_9BACI</name>
<sequence length="410" mass="45506">MILEVQKTASPKGVSTISMLKTLWLTSVSLSLAISLILFPKEVLAASIRGLNLWWEIVFPSLLPFFVTAELLIGFGVVHGLGALSERWMRPLFNVPGSGGFVWVMGMASGYPSGAKWTADLRRKGQISQVEAERLVSFTNASSPLFIFGAVAVGFFHDPSLGALIAFAHYGGNFLVGIGMRFYKRREDRYAWVRDKTSPSWREAIHRMHHSRLQDGRSLGRLMGDAVTRSVDTLLMVGGFIMLFSVLTELLKQTGLIHLISHLLSWTPLPEAFHAPLMAGMLELTTGIGAITATHEPLLSQLILVSFILGFHGFSIQAQIASLLADTDIRFKPYALARIGQAFLSAFLVILGYWLYQNTEWFNQSLPIWNPRETFTEPIMKAFETIGPPFTLVMISTMVLIRVMKGGMVK</sequence>
<keyword evidence="1" id="KW-1133">Transmembrane helix</keyword>
<reference evidence="2 3" key="1">
    <citation type="journal article" date="2005" name="Int. J. Syst. Evol. Microbiol.">
        <title>Halobacillus yeomjeoni sp. nov., isolated from a marine solar saltern in Korea.</title>
        <authorList>
            <person name="Yoon J.H."/>
            <person name="Kang S.J."/>
            <person name="Lee C.H."/>
            <person name="Oh H.W."/>
            <person name="Oh T.K."/>
        </authorList>
    </citation>
    <scope>NUCLEOTIDE SEQUENCE [LARGE SCALE GENOMIC DNA]</scope>
    <source>
        <strain evidence="2 3">KCTC 3957</strain>
    </source>
</reference>
<comment type="caution">
    <text evidence="2">The sequence shown here is derived from an EMBL/GenBank/DDBJ whole genome shotgun (WGS) entry which is preliminary data.</text>
</comment>